<accession>B0C3K1</accession>
<protein>
    <submittedName>
        <fullName evidence="1">Uncharacterized protein</fullName>
    </submittedName>
</protein>
<dbReference type="AlphaFoldDB" id="B0C3K1"/>
<sequence length="63" mass="7169">METLPLVVDSLVTNSRPSQDKYFARCCEKEHLSVNTQHNRNGTVVILKNIVSSTQHHHSLVKQ</sequence>
<gene>
    <name evidence="1" type="ordered locus">AM1_4864</name>
</gene>
<reference evidence="1 2" key="1">
    <citation type="journal article" date="2008" name="Proc. Natl. Acad. Sci. U.S.A.">
        <title>Niche adaptation and genome expansion in the chlorophyll d-producing cyanobacterium Acaryochloris marina.</title>
        <authorList>
            <person name="Swingley W.D."/>
            <person name="Chen M."/>
            <person name="Cheung P.C."/>
            <person name="Conrad A.L."/>
            <person name="Dejesa L.C."/>
            <person name="Hao J."/>
            <person name="Honchak B.M."/>
            <person name="Karbach L.E."/>
            <person name="Kurdoglu A."/>
            <person name="Lahiri S."/>
            <person name="Mastrian S.D."/>
            <person name="Miyashita H."/>
            <person name="Page L."/>
            <person name="Ramakrishna P."/>
            <person name="Satoh S."/>
            <person name="Sattley W.M."/>
            <person name="Shimada Y."/>
            <person name="Taylor H.L."/>
            <person name="Tomo T."/>
            <person name="Tsuchiya T."/>
            <person name="Wang Z.T."/>
            <person name="Raymond J."/>
            <person name="Mimuro M."/>
            <person name="Blankenship R.E."/>
            <person name="Touchman J.W."/>
        </authorList>
    </citation>
    <scope>NUCLEOTIDE SEQUENCE [LARGE SCALE GENOMIC DNA]</scope>
    <source>
        <strain evidence="2">MBIC 11017</strain>
    </source>
</reference>
<dbReference type="Proteomes" id="UP000000268">
    <property type="component" value="Chromosome"/>
</dbReference>
<dbReference type="EMBL" id="CP000828">
    <property type="protein sequence ID" value="ABW29835.1"/>
    <property type="molecule type" value="Genomic_DNA"/>
</dbReference>
<organism evidence="1 2">
    <name type="scientific">Acaryochloris marina (strain MBIC 11017)</name>
    <dbReference type="NCBI Taxonomy" id="329726"/>
    <lineage>
        <taxon>Bacteria</taxon>
        <taxon>Bacillati</taxon>
        <taxon>Cyanobacteriota</taxon>
        <taxon>Cyanophyceae</taxon>
        <taxon>Acaryochloridales</taxon>
        <taxon>Acaryochloridaceae</taxon>
        <taxon>Acaryochloris</taxon>
    </lineage>
</organism>
<evidence type="ECO:0000313" key="1">
    <source>
        <dbReference type="EMBL" id="ABW29835.1"/>
    </source>
</evidence>
<proteinExistence type="predicted"/>
<dbReference type="RefSeq" id="WP_012165113.1">
    <property type="nucleotide sequence ID" value="NC_009925.1"/>
</dbReference>
<dbReference type="HOGENOM" id="CLU_2875305_0_0_3"/>
<dbReference type="KEGG" id="amr:AM1_4864"/>
<keyword evidence="2" id="KW-1185">Reference proteome</keyword>
<evidence type="ECO:0000313" key="2">
    <source>
        <dbReference type="Proteomes" id="UP000000268"/>
    </source>
</evidence>
<name>B0C3K1_ACAM1</name>
<dbReference type="STRING" id="329726.AM1_4864"/>